<name>A0A8S5MZI8_9CAUD</name>
<proteinExistence type="predicted"/>
<organism evidence="1">
    <name type="scientific">Siphoviridae sp. ctAUQ2</name>
    <dbReference type="NCBI Taxonomy" id="2826182"/>
    <lineage>
        <taxon>Viruses</taxon>
        <taxon>Duplodnaviria</taxon>
        <taxon>Heunggongvirae</taxon>
        <taxon>Uroviricota</taxon>
        <taxon>Caudoviricetes</taxon>
    </lineage>
</organism>
<evidence type="ECO:0000313" key="1">
    <source>
        <dbReference type="EMBL" id="DAD87543.1"/>
    </source>
</evidence>
<dbReference type="EMBL" id="BK015022">
    <property type="protein sequence ID" value="DAD87543.1"/>
    <property type="molecule type" value="Genomic_DNA"/>
</dbReference>
<reference evidence="1" key="1">
    <citation type="journal article" date="2021" name="Proc. Natl. Acad. Sci. U.S.A.">
        <title>A Catalog of Tens of Thousands of Viruses from Human Metagenomes Reveals Hidden Associations with Chronic Diseases.</title>
        <authorList>
            <person name="Tisza M.J."/>
            <person name="Buck C.B."/>
        </authorList>
    </citation>
    <scope>NUCLEOTIDE SEQUENCE</scope>
    <source>
        <strain evidence="1">CtAUQ2</strain>
    </source>
</reference>
<protein>
    <submittedName>
        <fullName evidence="1">Uncharacterized protein</fullName>
    </submittedName>
</protein>
<accession>A0A8S5MZI8</accession>
<sequence length="72" mass="8721">MDTKEFKEQVLNLSDDALINEYFSLMDDLSYDYVDADADKEAYDKYWKYDRPALQERLKIVETELCYRHINL</sequence>